<feature type="domain" description="GST N-terminal" evidence="1">
    <location>
        <begin position="1"/>
        <end position="79"/>
    </location>
</feature>
<evidence type="ECO:0000313" key="4">
    <source>
        <dbReference type="Proteomes" id="UP000688137"/>
    </source>
</evidence>
<feature type="domain" description="GST C-terminal" evidence="2">
    <location>
        <begin position="83"/>
        <end position="213"/>
    </location>
</feature>
<dbReference type="PANTHER" id="PTHR43968:SF6">
    <property type="entry name" value="GLUTATHIONE S-TRANSFERASE OMEGA"/>
    <property type="match status" value="1"/>
</dbReference>
<protein>
    <recommendedName>
        <fullName evidence="5">Glutathione S-transferase</fullName>
    </recommendedName>
</protein>
<dbReference type="InterPro" id="IPR004045">
    <property type="entry name" value="Glutathione_S-Trfase_N"/>
</dbReference>
<evidence type="ECO:0008006" key="5">
    <source>
        <dbReference type="Google" id="ProtNLM"/>
    </source>
</evidence>
<evidence type="ECO:0000313" key="3">
    <source>
        <dbReference type="EMBL" id="CAD8089785.1"/>
    </source>
</evidence>
<name>A0A8S1NL72_PARPR</name>
<comment type="caution">
    <text evidence="3">The sequence shown here is derived from an EMBL/GenBank/DDBJ whole genome shotgun (WGS) entry which is preliminary data.</text>
</comment>
<dbReference type="GO" id="GO:0005737">
    <property type="term" value="C:cytoplasm"/>
    <property type="evidence" value="ECO:0007669"/>
    <property type="project" value="TreeGrafter"/>
</dbReference>
<dbReference type="PROSITE" id="PS50404">
    <property type="entry name" value="GST_NTER"/>
    <property type="match status" value="1"/>
</dbReference>
<dbReference type="PANTHER" id="PTHR43968">
    <property type="match status" value="1"/>
</dbReference>
<dbReference type="InterPro" id="IPR040079">
    <property type="entry name" value="Glutathione_S-Trfase"/>
</dbReference>
<dbReference type="InterPro" id="IPR004046">
    <property type="entry name" value="GST_C"/>
</dbReference>
<sequence>MSLTLVSYNISPFVLRVTSALNYLQIPYQQKDVDVMNKPEWFIKANPLEKIPTLFVGDKVIQESLVILEYINSLVPNSLLPNDPLEKAINRSRAEFSNDIIGVILGLTAASTEEAFNNGLIELKWYFDKLENWLKQTKFIYSDELTLADFAYVPIYAILQALSPYLKFNIFEGFPKVQLYGTTLLALPRVGTSKPEGYEQILLERIKTRKPYFLSV</sequence>
<dbReference type="PROSITE" id="PS50405">
    <property type="entry name" value="GST_CTER"/>
    <property type="match status" value="1"/>
</dbReference>
<reference evidence="3" key="1">
    <citation type="submission" date="2021-01" db="EMBL/GenBank/DDBJ databases">
        <authorList>
            <consortium name="Genoscope - CEA"/>
            <person name="William W."/>
        </authorList>
    </citation>
    <scope>NUCLEOTIDE SEQUENCE</scope>
</reference>
<dbReference type="InterPro" id="IPR010987">
    <property type="entry name" value="Glutathione-S-Trfase_C-like"/>
</dbReference>
<keyword evidence="4" id="KW-1185">Reference proteome</keyword>
<dbReference type="CDD" id="cd00570">
    <property type="entry name" value="GST_N_family"/>
    <property type="match status" value="1"/>
</dbReference>
<evidence type="ECO:0000259" key="1">
    <source>
        <dbReference type="PROSITE" id="PS50404"/>
    </source>
</evidence>
<accession>A0A8S1NL72</accession>
<dbReference type="AlphaFoldDB" id="A0A8S1NL72"/>
<proteinExistence type="predicted"/>
<organism evidence="3 4">
    <name type="scientific">Paramecium primaurelia</name>
    <dbReference type="NCBI Taxonomy" id="5886"/>
    <lineage>
        <taxon>Eukaryota</taxon>
        <taxon>Sar</taxon>
        <taxon>Alveolata</taxon>
        <taxon>Ciliophora</taxon>
        <taxon>Intramacronucleata</taxon>
        <taxon>Oligohymenophorea</taxon>
        <taxon>Peniculida</taxon>
        <taxon>Parameciidae</taxon>
        <taxon>Paramecium</taxon>
    </lineage>
</organism>
<evidence type="ECO:0000259" key="2">
    <source>
        <dbReference type="PROSITE" id="PS50405"/>
    </source>
</evidence>
<dbReference type="Pfam" id="PF00043">
    <property type="entry name" value="GST_C"/>
    <property type="match status" value="1"/>
</dbReference>
<dbReference type="SFLD" id="SFLDG00358">
    <property type="entry name" value="Main_(cytGST)"/>
    <property type="match status" value="1"/>
</dbReference>
<dbReference type="EMBL" id="CAJJDM010000087">
    <property type="protein sequence ID" value="CAD8089785.1"/>
    <property type="molecule type" value="Genomic_DNA"/>
</dbReference>
<dbReference type="InterPro" id="IPR050983">
    <property type="entry name" value="GST_Omega/HSP26"/>
</dbReference>
<dbReference type="Pfam" id="PF13409">
    <property type="entry name" value="GST_N_2"/>
    <property type="match status" value="1"/>
</dbReference>
<dbReference type="Proteomes" id="UP000688137">
    <property type="component" value="Unassembled WGS sequence"/>
</dbReference>
<dbReference type="SFLD" id="SFLDS00019">
    <property type="entry name" value="Glutathione_Transferase_(cytos"/>
    <property type="match status" value="1"/>
</dbReference>
<dbReference type="OMA" id="PEGYEQI"/>
<dbReference type="CDD" id="cd00299">
    <property type="entry name" value="GST_C_family"/>
    <property type="match status" value="1"/>
</dbReference>
<gene>
    <name evidence="3" type="ORF">PPRIM_AZ9-3.1.T0840114</name>
</gene>